<feature type="signal peptide" evidence="2">
    <location>
        <begin position="1"/>
        <end position="17"/>
    </location>
</feature>
<keyword evidence="2" id="KW-0732">Signal</keyword>
<feature type="compositionally biased region" description="Basic and acidic residues" evidence="1">
    <location>
        <begin position="112"/>
        <end position="123"/>
    </location>
</feature>
<dbReference type="InterPro" id="IPR036179">
    <property type="entry name" value="Ig-like_dom_sf"/>
</dbReference>
<evidence type="ECO:0000313" key="4">
    <source>
        <dbReference type="RefSeq" id="XP_005748629.1"/>
    </source>
</evidence>
<dbReference type="GeneID" id="102197538"/>
<evidence type="ECO:0000313" key="3">
    <source>
        <dbReference type="Proteomes" id="UP000695023"/>
    </source>
</evidence>
<keyword evidence="3" id="KW-1185">Reference proteome</keyword>
<sequence>MLLCLLLCVHVCHSAAGIPTVSTRQHTDAVLTCPHAQGDVTWSRAIRGTRVTLLTVRNGHVNSSSKRFGSRNNNELLIRNVVESDTSMYLCNERKTAYLNVTTDPSVVDRTVTGRKDDPDRKVTAAGADTAPPSDLWKVPVGVLAGAALVLLSMLTLRLWKAEKAARDTRAVLSEVVYEEIGHADVEPCPAPESKVETPYCCSDVGNQSNTSTAPTAPLYSNQCRPQPEGHASDTCVYHLTQNPLQIESSCRSSS</sequence>
<organism evidence="3 4">
    <name type="scientific">Pundamilia nyererei</name>
    <dbReference type="NCBI Taxonomy" id="303518"/>
    <lineage>
        <taxon>Eukaryota</taxon>
        <taxon>Metazoa</taxon>
        <taxon>Chordata</taxon>
        <taxon>Craniata</taxon>
        <taxon>Vertebrata</taxon>
        <taxon>Euteleostomi</taxon>
        <taxon>Actinopterygii</taxon>
        <taxon>Neopterygii</taxon>
        <taxon>Teleostei</taxon>
        <taxon>Neoteleostei</taxon>
        <taxon>Acanthomorphata</taxon>
        <taxon>Ovalentaria</taxon>
        <taxon>Cichlomorphae</taxon>
        <taxon>Cichliformes</taxon>
        <taxon>Cichlidae</taxon>
        <taxon>African cichlids</taxon>
        <taxon>Pseudocrenilabrinae</taxon>
        <taxon>Haplochromini</taxon>
        <taxon>Pundamilia</taxon>
    </lineage>
</organism>
<name>A0A9Y3S289_9CICH</name>
<dbReference type="RefSeq" id="XP_005748629.1">
    <property type="nucleotide sequence ID" value="XM_005748572.2"/>
</dbReference>
<dbReference type="AlphaFoldDB" id="A0A9Y3S289"/>
<dbReference type="SUPFAM" id="SSF48726">
    <property type="entry name" value="Immunoglobulin"/>
    <property type="match status" value="1"/>
</dbReference>
<feature type="chain" id="PRO_5041449567" evidence="2">
    <location>
        <begin position="18"/>
        <end position="255"/>
    </location>
</feature>
<accession>A0A9Y3S289</accession>
<proteinExistence type="predicted"/>
<reference evidence="4" key="1">
    <citation type="submission" date="2025-08" db="UniProtKB">
        <authorList>
            <consortium name="RefSeq"/>
        </authorList>
    </citation>
    <scope>IDENTIFICATION</scope>
</reference>
<evidence type="ECO:0000256" key="1">
    <source>
        <dbReference type="SAM" id="MobiDB-lite"/>
    </source>
</evidence>
<dbReference type="Gene3D" id="2.60.40.10">
    <property type="entry name" value="Immunoglobulins"/>
    <property type="match status" value="1"/>
</dbReference>
<feature type="region of interest" description="Disordered" evidence="1">
    <location>
        <begin position="110"/>
        <end position="131"/>
    </location>
</feature>
<dbReference type="InterPro" id="IPR013783">
    <property type="entry name" value="Ig-like_fold"/>
</dbReference>
<dbReference type="Proteomes" id="UP000695023">
    <property type="component" value="Unplaced"/>
</dbReference>
<protein>
    <submittedName>
        <fullName evidence="4">Uncharacterized protein LOC102197538</fullName>
    </submittedName>
</protein>
<evidence type="ECO:0000256" key="2">
    <source>
        <dbReference type="SAM" id="SignalP"/>
    </source>
</evidence>
<gene>
    <name evidence="4" type="primary">LOC102197538</name>
</gene>